<feature type="region of interest" description="Disordered" evidence="23">
    <location>
        <begin position="1571"/>
        <end position="1624"/>
    </location>
</feature>
<dbReference type="GO" id="GO:0005912">
    <property type="term" value="C:adherens junction"/>
    <property type="evidence" value="ECO:0007669"/>
    <property type="project" value="UniProtKB-SubCell"/>
</dbReference>
<evidence type="ECO:0000256" key="5">
    <source>
        <dbReference type="ARBA" id="ARBA00022473"/>
    </source>
</evidence>
<keyword evidence="5" id="KW-0217">Developmental protein</keyword>
<feature type="region of interest" description="Disordered" evidence="23">
    <location>
        <begin position="1711"/>
        <end position="1732"/>
    </location>
</feature>
<keyword evidence="15" id="KW-0472">Membrane</keyword>
<accession>A0A9R0B1H9</accession>
<dbReference type="InterPro" id="IPR003591">
    <property type="entry name" value="Leu-rich_rpt_typical-subtyp"/>
</dbReference>
<keyword evidence="7" id="KW-0963">Cytoplasm</keyword>
<feature type="domain" description="PDZ" evidence="24">
    <location>
        <begin position="712"/>
        <end position="799"/>
    </location>
</feature>
<dbReference type="PROSITE" id="PS50106">
    <property type="entry name" value="PDZ"/>
    <property type="match status" value="4"/>
</dbReference>
<dbReference type="SMART" id="SM00228">
    <property type="entry name" value="PDZ"/>
    <property type="match status" value="4"/>
</dbReference>
<dbReference type="GO" id="GO:0014069">
    <property type="term" value="C:postsynaptic density"/>
    <property type="evidence" value="ECO:0007669"/>
    <property type="project" value="TreeGrafter"/>
</dbReference>
<dbReference type="GO" id="GO:0043113">
    <property type="term" value="P:receptor clustering"/>
    <property type="evidence" value="ECO:0007669"/>
    <property type="project" value="TreeGrafter"/>
</dbReference>
<evidence type="ECO:0000256" key="19">
    <source>
        <dbReference type="ARBA" id="ARBA00034106"/>
    </source>
</evidence>
<keyword evidence="6" id="KW-1003">Cell membrane</keyword>
<dbReference type="SMR" id="A0A9R0B1H9"/>
<feature type="compositionally biased region" description="Polar residues" evidence="23">
    <location>
        <begin position="1573"/>
        <end position="1582"/>
    </location>
</feature>
<keyword evidence="16" id="KW-0564">Palmitate</keyword>
<feature type="compositionally biased region" description="Low complexity" evidence="23">
    <location>
        <begin position="1586"/>
        <end position="1597"/>
    </location>
</feature>
<dbReference type="InterPro" id="IPR055414">
    <property type="entry name" value="LRR_R13L4/SHOC2-like"/>
</dbReference>
<feature type="region of interest" description="Disordered" evidence="23">
    <location>
        <begin position="937"/>
        <end position="973"/>
    </location>
</feature>
<feature type="compositionally biased region" description="Polar residues" evidence="23">
    <location>
        <begin position="1279"/>
        <end position="1290"/>
    </location>
</feature>
<dbReference type="GeneID" id="109077475"/>
<feature type="compositionally biased region" description="Acidic residues" evidence="23">
    <location>
        <begin position="585"/>
        <end position="601"/>
    </location>
</feature>
<feature type="compositionally biased region" description="Basic and acidic residues" evidence="23">
    <location>
        <begin position="452"/>
        <end position="469"/>
    </location>
</feature>
<dbReference type="CDD" id="cd06702">
    <property type="entry name" value="PDZ3_Scribble-like"/>
    <property type="match status" value="1"/>
</dbReference>
<dbReference type="GO" id="GO:0016323">
    <property type="term" value="C:basolateral plasma membrane"/>
    <property type="evidence" value="ECO:0007669"/>
    <property type="project" value="TreeGrafter"/>
</dbReference>
<keyword evidence="8" id="KW-0597">Phosphoprotein</keyword>
<feature type="compositionally biased region" description="Basic and acidic residues" evidence="23">
    <location>
        <begin position="575"/>
        <end position="584"/>
    </location>
</feature>
<feature type="compositionally biased region" description="Basic and acidic residues" evidence="23">
    <location>
        <begin position="480"/>
        <end position="495"/>
    </location>
</feature>
<evidence type="ECO:0000256" key="18">
    <source>
        <dbReference type="ARBA" id="ARBA00023288"/>
    </source>
</evidence>
<keyword evidence="17" id="KW-0966">Cell projection</keyword>
<dbReference type="GO" id="GO:0019901">
    <property type="term" value="F:protein kinase binding"/>
    <property type="evidence" value="ECO:0007669"/>
    <property type="project" value="TreeGrafter"/>
</dbReference>
<feature type="region of interest" description="Disordered" evidence="23">
    <location>
        <begin position="1403"/>
        <end position="1516"/>
    </location>
</feature>
<dbReference type="GO" id="GO:0098968">
    <property type="term" value="P:neurotransmitter receptor transport postsynaptic membrane to endosome"/>
    <property type="evidence" value="ECO:0007669"/>
    <property type="project" value="TreeGrafter"/>
</dbReference>
<organism evidence="25">
    <name type="scientific">Cyprinus carpio</name>
    <name type="common">Common carp</name>
    <dbReference type="NCBI Taxonomy" id="7962"/>
    <lineage>
        <taxon>Eukaryota</taxon>
        <taxon>Metazoa</taxon>
        <taxon>Chordata</taxon>
        <taxon>Craniata</taxon>
        <taxon>Vertebrata</taxon>
        <taxon>Euteleostomi</taxon>
        <taxon>Actinopterygii</taxon>
        <taxon>Neopterygii</taxon>
        <taxon>Teleostei</taxon>
        <taxon>Ostariophysi</taxon>
        <taxon>Cypriniformes</taxon>
        <taxon>Cyprinidae</taxon>
        <taxon>Cyprininae</taxon>
        <taxon>Cyprinus</taxon>
    </lineage>
</organism>
<evidence type="ECO:0000313" key="25">
    <source>
        <dbReference type="RefSeq" id="XP_042616476.1"/>
    </source>
</evidence>
<dbReference type="InterPro" id="IPR001478">
    <property type="entry name" value="PDZ"/>
</dbReference>
<evidence type="ECO:0000256" key="23">
    <source>
        <dbReference type="SAM" id="MobiDB-lite"/>
    </source>
</evidence>
<evidence type="ECO:0000256" key="8">
    <source>
        <dbReference type="ARBA" id="ARBA00022553"/>
    </source>
</evidence>
<feature type="region of interest" description="Disordered" evidence="23">
    <location>
        <begin position="1279"/>
        <end position="1378"/>
    </location>
</feature>
<evidence type="ECO:0000256" key="20">
    <source>
        <dbReference type="ARBA" id="ARBA00034110"/>
    </source>
</evidence>
<evidence type="ECO:0000256" key="4">
    <source>
        <dbReference type="ARBA" id="ARBA00004536"/>
    </source>
</evidence>
<dbReference type="GO" id="GO:0098793">
    <property type="term" value="C:presynapse"/>
    <property type="evidence" value="ECO:0007669"/>
    <property type="project" value="UniProtKB-SubCell"/>
</dbReference>
<dbReference type="GO" id="GO:0030154">
    <property type="term" value="P:cell differentiation"/>
    <property type="evidence" value="ECO:0007669"/>
    <property type="project" value="UniProtKB-KW"/>
</dbReference>
<evidence type="ECO:0000256" key="22">
    <source>
        <dbReference type="SAM" id="Coils"/>
    </source>
</evidence>
<keyword evidence="18" id="KW-0449">Lipoprotein</keyword>
<evidence type="ECO:0000256" key="3">
    <source>
        <dbReference type="ARBA" id="ARBA00004510"/>
    </source>
</evidence>
<dbReference type="RefSeq" id="XP_042616476.1">
    <property type="nucleotide sequence ID" value="XM_042760542.1"/>
</dbReference>
<dbReference type="GO" id="GO:0045197">
    <property type="term" value="P:establishment or maintenance of epithelial cell apical/basal polarity"/>
    <property type="evidence" value="ECO:0007669"/>
    <property type="project" value="TreeGrafter"/>
</dbReference>
<feature type="compositionally biased region" description="Basic and acidic residues" evidence="23">
    <location>
        <begin position="1748"/>
        <end position="1757"/>
    </location>
</feature>
<reference evidence="25" key="1">
    <citation type="submission" date="2025-08" db="UniProtKB">
        <authorList>
            <consortium name="RefSeq"/>
        </authorList>
    </citation>
    <scope>IDENTIFICATION</scope>
    <source>
        <tissue evidence="25">Muscle</tissue>
    </source>
</reference>
<evidence type="ECO:0000256" key="10">
    <source>
        <dbReference type="ARBA" id="ARBA00022737"/>
    </source>
</evidence>
<dbReference type="FunFam" id="3.80.10.10:FF:000064">
    <property type="entry name" value="Scribbled planar cell polarity protein"/>
    <property type="match status" value="1"/>
</dbReference>
<feature type="coiled-coil region" evidence="22">
    <location>
        <begin position="1233"/>
        <end position="1260"/>
    </location>
</feature>
<feature type="compositionally biased region" description="Low complexity" evidence="23">
    <location>
        <begin position="1715"/>
        <end position="1728"/>
    </location>
</feature>
<feature type="compositionally biased region" description="Acidic residues" evidence="23">
    <location>
        <begin position="664"/>
        <end position="678"/>
    </location>
</feature>
<dbReference type="FunFam" id="3.80.10.10:FF:000036">
    <property type="entry name" value="protein scribble homolog isoform X1"/>
    <property type="match status" value="1"/>
</dbReference>
<evidence type="ECO:0000256" key="2">
    <source>
        <dbReference type="ARBA" id="ARBA00004496"/>
    </source>
</evidence>
<dbReference type="FunFam" id="2.30.42.10:FF:000064">
    <property type="entry name" value="protein lap4 isoform X1"/>
    <property type="match status" value="1"/>
</dbReference>
<dbReference type="InterPro" id="IPR001611">
    <property type="entry name" value="Leu-rich_rpt"/>
</dbReference>
<feature type="domain" description="PDZ" evidence="24">
    <location>
        <begin position="848"/>
        <end position="936"/>
    </location>
</feature>
<evidence type="ECO:0000256" key="13">
    <source>
        <dbReference type="ARBA" id="ARBA00023018"/>
    </source>
</evidence>
<evidence type="ECO:0000256" key="14">
    <source>
        <dbReference type="ARBA" id="ARBA00023054"/>
    </source>
</evidence>
<feature type="region of interest" description="Disordered" evidence="23">
    <location>
        <begin position="1745"/>
        <end position="1788"/>
    </location>
</feature>
<evidence type="ECO:0000256" key="16">
    <source>
        <dbReference type="ARBA" id="ARBA00023139"/>
    </source>
</evidence>
<dbReference type="Proteomes" id="UP001155660">
    <property type="component" value="Chromosome A7"/>
</dbReference>
<keyword evidence="14 22" id="KW-0175">Coiled coil</keyword>
<dbReference type="GO" id="GO:0098887">
    <property type="term" value="P:neurotransmitter receptor transport, endosome to postsynaptic membrane"/>
    <property type="evidence" value="ECO:0007669"/>
    <property type="project" value="TreeGrafter"/>
</dbReference>
<dbReference type="PANTHER" id="PTHR23119:SF57">
    <property type="entry name" value="PROTEIN SCRIBBLE HOMOLOG"/>
    <property type="match status" value="1"/>
</dbReference>
<dbReference type="GO" id="GO:0098609">
    <property type="term" value="P:cell-cell adhesion"/>
    <property type="evidence" value="ECO:0007669"/>
    <property type="project" value="TreeGrafter"/>
</dbReference>
<feature type="domain" description="PDZ" evidence="24">
    <location>
        <begin position="1080"/>
        <end position="1168"/>
    </location>
</feature>
<dbReference type="Pfam" id="PF00595">
    <property type="entry name" value="PDZ"/>
    <property type="match status" value="4"/>
</dbReference>
<dbReference type="Pfam" id="PF13855">
    <property type="entry name" value="LRR_8"/>
    <property type="match status" value="1"/>
</dbReference>
<dbReference type="PROSITE" id="PS51450">
    <property type="entry name" value="LRR"/>
    <property type="match status" value="3"/>
</dbReference>
<dbReference type="GO" id="GO:0045211">
    <property type="term" value="C:postsynaptic membrane"/>
    <property type="evidence" value="ECO:0007669"/>
    <property type="project" value="TreeGrafter"/>
</dbReference>
<dbReference type="FunFam" id="2.30.42.10:FF:000074">
    <property type="entry name" value="protein scribble homolog isoform X2"/>
    <property type="match status" value="1"/>
</dbReference>
<gene>
    <name evidence="25" type="primary">LOC109077475</name>
</gene>
<dbReference type="SMART" id="SM00369">
    <property type="entry name" value="LRR_TYP"/>
    <property type="match status" value="13"/>
</dbReference>
<keyword evidence="13" id="KW-0770">Synapse</keyword>
<proteinExistence type="predicted"/>
<dbReference type="GO" id="GO:0005737">
    <property type="term" value="C:cytoplasm"/>
    <property type="evidence" value="ECO:0007669"/>
    <property type="project" value="UniProtKB-SubCell"/>
</dbReference>
<evidence type="ECO:0000256" key="21">
    <source>
        <dbReference type="ARBA" id="ARBA00072775"/>
    </source>
</evidence>
<dbReference type="FunFam" id="3.80.10.10:FF:000072">
    <property type="entry name" value="protein scribble homolog isoform X1"/>
    <property type="match status" value="1"/>
</dbReference>
<dbReference type="SMART" id="SM00364">
    <property type="entry name" value="LRR_BAC"/>
    <property type="match status" value="11"/>
</dbReference>
<feature type="compositionally biased region" description="Polar residues" evidence="23">
    <location>
        <begin position="1466"/>
        <end position="1476"/>
    </location>
</feature>
<feature type="compositionally biased region" description="Low complexity" evidence="23">
    <location>
        <begin position="519"/>
        <end position="536"/>
    </location>
</feature>
<evidence type="ECO:0000259" key="24">
    <source>
        <dbReference type="PROSITE" id="PS50106"/>
    </source>
</evidence>
<evidence type="ECO:0000256" key="9">
    <source>
        <dbReference type="ARBA" id="ARBA00022614"/>
    </source>
</evidence>
<keyword evidence="9" id="KW-0433">Leucine-rich repeat</keyword>
<dbReference type="GO" id="GO:0030027">
    <property type="term" value="C:lamellipodium"/>
    <property type="evidence" value="ECO:0007669"/>
    <property type="project" value="UniProtKB-SubCell"/>
</dbReference>
<feature type="compositionally biased region" description="Basic and acidic residues" evidence="23">
    <location>
        <begin position="1600"/>
        <end position="1617"/>
    </location>
</feature>
<dbReference type="CDD" id="cd06703">
    <property type="entry name" value="PDZ2_Scribble-like"/>
    <property type="match status" value="1"/>
</dbReference>
<dbReference type="FunFam" id="2.30.42.10:FF:000114">
    <property type="entry name" value="protein scribble homolog isoform X1"/>
    <property type="match status" value="1"/>
</dbReference>
<keyword evidence="11" id="KW-0221">Differentiation</keyword>
<feature type="compositionally biased region" description="Polar residues" evidence="23">
    <location>
        <begin position="1344"/>
        <end position="1355"/>
    </location>
</feature>
<evidence type="ECO:0000256" key="7">
    <source>
        <dbReference type="ARBA" id="ARBA00022490"/>
    </source>
</evidence>
<comment type="subcellular location">
    <subcellularLocation>
        <location evidence="4">Cell junction</location>
        <location evidence="4">Adherens junction</location>
    </subcellularLocation>
    <subcellularLocation>
        <location evidence="1">Cell membrane</location>
        <topology evidence="1">Peripheral membrane protein</topology>
    </subcellularLocation>
    <subcellularLocation>
        <location evidence="3">Cell projection</location>
        <location evidence="3">Lamellipodium</location>
    </subcellularLocation>
    <subcellularLocation>
        <location evidence="2">Cytoplasm</location>
    </subcellularLocation>
    <subcellularLocation>
        <location evidence="20">Postsynapse</location>
    </subcellularLocation>
    <subcellularLocation>
        <location evidence="19">Presynapse</location>
    </subcellularLocation>
</comment>
<feature type="compositionally biased region" description="Polar residues" evidence="23">
    <location>
        <begin position="1306"/>
        <end position="1328"/>
    </location>
</feature>
<dbReference type="CDD" id="cd06704">
    <property type="entry name" value="PDZ1_Scribble-like"/>
    <property type="match status" value="1"/>
</dbReference>
<evidence type="ECO:0000256" key="17">
    <source>
        <dbReference type="ARBA" id="ARBA00023273"/>
    </source>
</evidence>
<feature type="compositionally biased region" description="Basic and acidic residues" evidence="23">
    <location>
        <begin position="1478"/>
        <end position="1505"/>
    </location>
</feature>
<protein>
    <recommendedName>
        <fullName evidence="21">Protein scribble homolog</fullName>
    </recommendedName>
</protein>
<feature type="domain" description="PDZ" evidence="24">
    <location>
        <begin position="984"/>
        <end position="1073"/>
    </location>
</feature>
<evidence type="ECO:0000256" key="11">
    <source>
        <dbReference type="ARBA" id="ARBA00022782"/>
    </source>
</evidence>
<dbReference type="FunFam" id="2.30.42.10:FF:000041">
    <property type="entry name" value="protein scribble homolog isoform X1"/>
    <property type="match status" value="1"/>
</dbReference>
<feature type="compositionally biased region" description="Acidic residues" evidence="23">
    <location>
        <begin position="557"/>
        <end position="568"/>
    </location>
</feature>
<feature type="region of interest" description="Disordered" evidence="23">
    <location>
        <begin position="452"/>
        <end position="616"/>
    </location>
</feature>
<feature type="region of interest" description="Disordered" evidence="23">
    <location>
        <begin position="649"/>
        <end position="680"/>
    </location>
</feature>
<evidence type="ECO:0000256" key="1">
    <source>
        <dbReference type="ARBA" id="ARBA00004202"/>
    </source>
</evidence>
<evidence type="ECO:0000256" key="12">
    <source>
        <dbReference type="ARBA" id="ARBA00022949"/>
    </source>
</evidence>
<dbReference type="CDD" id="cd06701">
    <property type="entry name" value="PDZ4_Scribble-like"/>
    <property type="match status" value="1"/>
</dbReference>
<sequence length="1871" mass="206043">MLKCIPLWRCNRHVESVDKRHCSLTAVPDEIYRYSRSLEELLLDANQLRELPKPFFRLHNLRKLGLSDNEIQKLPPEIANFTQLVEMDISRNDISEIPENIKFCQALEIADFSGNPLSRLPDGFTQLRGLAHLSLNDVSLQSLPNDIGNLSNLVTLELRENLLKSLPSSLSFLVKLEQLDLGSNVLEVLPDTLGALPNLRELWLDRNQLSLLPPELGNLRQLVCLDVSENRLSELPTEISGLIALTDLLLSENHLEVLPDSIGSLKKLSILKVNQNRLVHLTDSIGECENLTELILTENLLQSLPYSLGKLKNLTNLNVDRNRLSSVPAELGGCVSLNVLSLRDNHLGKLPVELANATELHVLDVAGNRLQNLPFALANLNLKAMWLAENQSQPMLKFQTEDDEQTGEKVLTCYLLPQQPSSSLENLLDRSVNETWPTDTNLNRVSVIQFKDDSKRGEEDEETAAERRQGLQRRATPHPSELKVMKNVIEARRNEAYTAKPDEDLESPDSEEKRLSRLSNQSHDSQTSSSTASATPQEEKRGINSTGVQINDGHGQEEEELDEMEVEYTEPTVHFAEEPIIRGGDEEEDDENEEDDEDAERSDEYSRTPPFPAEKQRLIRKDTPHYKKHFKITKLPKPETVAALLQGFSHDGLSPTAHTPEDERNGEEEEEEEEEEEGVMVNTPFQHRLEAAELEDSRLSQMNSSLQPVKLTLTILRQTGGLGISIAGGKGSTPYKGDDEGIFISRVSEEGPAARAGVKVGDKLLEVNGVDLHGEEHHTAVEALRSSGAAVVMTVLRERMVEPENAITTTPLRPEDDYFPRERRSSGLPFLLDPASPAVSTGPALQLATCLVRNDKGLGFSIAGGKGSTPYRVGDTGIFISRIAEGGAAHRDNILHVGDRVITINGVDMAEARHDQAVALLTGTSPTITLLVERDQASAGGASPRTRPHSPPPPVPSDSPEQEEGDDLGNHLNCPMEDEYPIEEVTLIKAGGPLGLSIVGGSDHASHPFGINEPGVFISKVIANGLASQSGLRVGDRILEVNAIDLRHATHQEAVRALLSNKQEIRMLVRRDPSPPGMQEIVIHKQPGEKLGISIRGGAKGHAGNPFDPTDEGIFISKVSSSGAAARDGRLRVGMRILEVGNNSLLGMTHTEAVRVLRATGDSLVMLVCDGFDPRNAAGIEASPGVIANPFAAGIVRKNSMESISSVDRDLSPEEIEIMQKEVEMVRETSQWEQEEMEKVERMRLEREEATRLLEEETESLSTGPLKLDYKTLAALPTTSLQRVNRSSPSEPHRIDSPVRDAAYSPHNSQSNIHFPSNANTKDNSSTKPGAIQPLSRVRPAVSPASQDGHSSPNPFQHGLSPISCQTTPRAPSPDTHEEYPINIKQVYKAFAAVPHSLAVLEPPQDLYSPRNNFSAKQPSPEPELNNEVFMDEAEGSGPLGPHPSLSSDRHEYRSLAAVPRLSRPSVESKTPSSVGRDSPEQRSFRDRQKYFEIDVKQQTPDKPKPRISLVGEDDLKKMKEEEAKRFEQSAREYMLDEDEEDEEEDLAKQVADMKAQGKVILDGVEYKVESLGSHSSPSLRQCATPPSHCGSSGPSSVDGKGDSQRNSVEDSFRLEQRPNSMTGLIPVYPGEFVAPIRTAKAERRQQERLRMQSPELAVAMDKELSPAEKRALEAEKRAMWRAARPCGLEEDIRQYEQDLAKRLYQSRVRASLGSAAAPPTSCSSSSCQPRMKSLEQDALKAQMVIAKSKEGKKRGTLDQLSESPSPAPTPSPTPLEDISPRAVTSPGRLSLSEKKFDYRQFAAIPSSKPVYDIQSPGAGGDVHFMDDNTVSLVDPEVPVATTSALEEMALYSNKRKLRQGRRSLEAPVPT</sequence>
<dbReference type="FunFam" id="3.80.10.10:FF:000202">
    <property type="entry name" value="protein scribble homolog isoform X2"/>
    <property type="match status" value="1"/>
</dbReference>
<evidence type="ECO:0000256" key="6">
    <source>
        <dbReference type="ARBA" id="ARBA00022475"/>
    </source>
</evidence>
<keyword evidence="12" id="KW-0965">Cell junction</keyword>
<evidence type="ECO:0000256" key="15">
    <source>
        <dbReference type="ARBA" id="ARBA00023136"/>
    </source>
</evidence>
<name>A0A9R0B1H9_CYPCA</name>
<dbReference type="InterPro" id="IPR050614">
    <property type="entry name" value="Synaptic_Scaffolding_LAP-MAGUK"/>
</dbReference>
<dbReference type="PANTHER" id="PTHR23119">
    <property type="entry name" value="DISCS LARGE"/>
    <property type="match status" value="1"/>
</dbReference>
<dbReference type="Pfam" id="PF23598">
    <property type="entry name" value="LRR_14"/>
    <property type="match status" value="1"/>
</dbReference>
<keyword evidence="10" id="KW-0677">Repeat</keyword>